<keyword evidence="2" id="KW-1185">Reference proteome</keyword>
<dbReference type="AlphaFoldDB" id="A0A4R5CIL1"/>
<evidence type="ECO:0000313" key="1">
    <source>
        <dbReference type="EMBL" id="TDD97202.1"/>
    </source>
</evidence>
<name>A0A4R5CIL1_9ACTN</name>
<protein>
    <submittedName>
        <fullName evidence="1">Uncharacterized protein</fullName>
    </submittedName>
</protein>
<proteinExistence type="predicted"/>
<reference evidence="1 2" key="1">
    <citation type="submission" date="2019-03" db="EMBL/GenBank/DDBJ databases">
        <title>Draft genome sequences of novel Actinobacteria.</title>
        <authorList>
            <person name="Sahin N."/>
            <person name="Ay H."/>
            <person name="Saygin H."/>
        </authorList>
    </citation>
    <scope>NUCLEOTIDE SEQUENCE [LARGE SCALE GENOMIC DNA]</scope>
    <source>
        <strain evidence="1 2">H3C3</strain>
    </source>
</reference>
<organism evidence="1 2">
    <name type="scientific">Actinomadura rubrisoli</name>
    <dbReference type="NCBI Taxonomy" id="2530368"/>
    <lineage>
        <taxon>Bacteria</taxon>
        <taxon>Bacillati</taxon>
        <taxon>Actinomycetota</taxon>
        <taxon>Actinomycetes</taxon>
        <taxon>Streptosporangiales</taxon>
        <taxon>Thermomonosporaceae</taxon>
        <taxon>Actinomadura</taxon>
    </lineage>
</organism>
<evidence type="ECO:0000313" key="2">
    <source>
        <dbReference type="Proteomes" id="UP000294513"/>
    </source>
</evidence>
<dbReference type="EMBL" id="SMKU01000003">
    <property type="protein sequence ID" value="TDD97202.1"/>
    <property type="molecule type" value="Genomic_DNA"/>
</dbReference>
<dbReference type="RefSeq" id="WP_131888962.1">
    <property type="nucleotide sequence ID" value="NZ_SMKU01000003.1"/>
</dbReference>
<sequence length="92" mass="10668">MDMIDLYHHTTESSADKIVAERKFRAAQEYKGQVWFSNVRHGFYGREYGPIAVHVRMPVRLVKEEASYVEREEVFYVVQAGDILPEHIIGVA</sequence>
<comment type="caution">
    <text evidence="1">The sequence shown here is derived from an EMBL/GenBank/DDBJ whole genome shotgun (WGS) entry which is preliminary data.</text>
</comment>
<gene>
    <name evidence="1" type="ORF">E1298_01835</name>
</gene>
<accession>A0A4R5CIL1</accession>
<dbReference type="Proteomes" id="UP000294513">
    <property type="component" value="Unassembled WGS sequence"/>
</dbReference>